<dbReference type="AlphaFoldDB" id="A0A1H4EDJ7"/>
<dbReference type="GO" id="GO:0004322">
    <property type="term" value="F:ferroxidase activity"/>
    <property type="evidence" value="ECO:0007669"/>
    <property type="project" value="UniProtKB-EC"/>
</dbReference>
<evidence type="ECO:0000259" key="10">
    <source>
        <dbReference type="PROSITE" id="PS50905"/>
    </source>
</evidence>
<evidence type="ECO:0000256" key="7">
    <source>
        <dbReference type="ARBA" id="ARBA00036243"/>
    </source>
</evidence>
<dbReference type="Proteomes" id="UP000199397">
    <property type="component" value="Unassembled WGS sequence"/>
</dbReference>
<keyword evidence="3 8" id="KW-0409">Iron storage</keyword>
<dbReference type="GO" id="GO:0006879">
    <property type="term" value="P:intracellular iron ion homeostasis"/>
    <property type="evidence" value="ECO:0007669"/>
    <property type="project" value="UniProtKB-KW"/>
</dbReference>
<dbReference type="PROSITE" id="PS50905">
    <property type="entry name" value="FERRITIN_LIKE"/>
    <property type="match status" value="1"/>
</dbReference>
<dbReference type="Pfam" id="PF00210">
    <property type="entry name" value="Ferritin"/>
    <property type="match status" value="1"/>
</dbReference>
<dbReference type="PIRSF" id="PIRSF002560">
    <property type="entry name" value="Bacterioferritin"/>
    <property type="match status" value="1"/>
</dbReference>
<feature type="binding site" evidence="9">
    <location>
        <position position="127"/>
    </location>
    <ligand>
        <name>Fe cation</name>
        <dbReference type="ChEBI" id="CHEBI:24875"/>
        <label>1</label>
    </ligand>
</feature>
<proteinExistence type="inferred from homology"/>
<dbReference type="RefSeq" id="WP_093069186.1">
    <property type="nucleotide sequence ID" value="NZ_FNQP01000015.1"/>
</dbReference>
<dbReference type="NCBIfam" id="TIGR00754">
    <property type="entry name" value="bfr"/>
    <property type="match status" value="1"/>
</dbReference>
<reference evidence="11 12" key="1">
    <citation type="submission" date="2016-10" db="EMBL/GenBank/DDBJ databases">
        <authorList>
            <person name="de Groot N.N."/>
        </authorList>
    </citation>
    <scope>NUCLEOTIDE SEQUENCE [LARGE SCALE GENOMIC DNA]</scope>
    <source>
        <strain evidence="11 12">DSM 21228</strain>
    </source>
</reference>
<comment type="cofactor">
    <cofactor evidence="1">
        <name>heme b</name>
        <dbReference type="ChEBI" id="CHEBI:60344"/>
    </cofactor>
</comment>
<dbReference type="InterPro" id="IPR008331">
    <property type="entry name" value="Ferritin_DPS_dom"/>
</dbReference>
<organism evidence="11 12">
    <name type="scientific">Thiothrix caldifontis</name>
    <dbReference type="NCBI Taxonomy" id="525918"/>
    <lineage>
        <taxon>Bacteria</taxon>
        <taxon>Pseudomonadati</taxon>
        <taxon>Pseudomonadota</taxon>
        <taxon>Gammaproteobacteria</taxon>
        <taxon>Thiotrichales</taxon>
        <taxon>Thiotrichaceae</taxon>
        <taxon>Thiothrix</taxon>
    </lineage>
</organism>
<comment type="catalytic activity">
    <reaction evidence="7">
        <text>Fe(2+)(in) = Fe(2+)(out)</text>
        <dbReference type="Rhea" id="RHEA:28486"/>
        <dbReference type="ChEBI" id="CHEBI:29033"/>
    </reaction>
</comment>
<dbReference type="CDD" id="cd00907">
    <property type="entry name" value="Bacterioferritin"/>
    <property type="match status" value="1"/>
</dbReference>
<dbReference type="PANTHER" id="PTHR30295:SF0">
    <property type="entry name" value="BACTERIOFERRITIN"/>
    <property type="match status" value="1"/>
</dbReference>
<sequence length="156" mass="17951">MKGNPDINRSLNLALRSQLTAINQYFLHARMCKNWGLEGFNKHEYKRSIKAMQQADELIERILFLEALPNLQDLGKLYIGEDVPEIIANDLRLAGEVVAELRSVIAACEQAQDYVSRDMLQEILEEEEEQIDWLESQQWAIQNAGLPNYLQSMMNA</sequence>
<accession>A0A1H4EDJ7</accession>
<dbReference type="PANTHER" id="PTHR30295">
    <property type="entry name" value="BACTERIOFERRITIN"/>
    <property type="match status" value="1"/>
</dbReference>
<dbReference type="GO" id="GO:0008199">
    <property type="term" value="F:ferric iron binding"/>
    <property type="evidence" value="ECO:0007669"/>
    <property type="project" value="InterPro"/>
</dbReference>
<dbReference type="SUPFAM" id="SSF47240">
    <property type="entry name" value="Ferritin-like"/>
    <property type="match status" value="1"/>
</dbReference>
<dbReference type="EMBL" id="FNQP01000015">
    <property type="protein sequence ID" value="SEA83134.1"/>
    <property type="molecule type" value="Genomic_DNA"/>
</dbReference>
<name>A0A1H4EDJ7_9GAMM</name>
<evidence type="ECO:0000313" key="12">
    <source>
        <dbReference type="Proteomes" id="UP000199397"/>
    </source>
</evidence>
<evidence type="ECO:0000256" key="9">
    <source>
        <dbReference type="PIRSR" id="PIRSR002560-1"/>
    </source>
</evidence>
<keyword evidence="4" id="KW-0349">Heme</keyword>
<comment type="similarity">
    <text evidence="2 8">Belongs to the bacterioferritin family.</text>
</comment>
<evidence type="ECO:0000256" key="8">
    <source>
        <dbReference type="PIRNR" id="PIRNR002560"/>
    </source>
</evidence>
<dbReference type="OrthoDB" id="9800505at2"/>
<dbReference type="Gene3D" id="1.20.1260.10">
    <property type="match status" value="1"/>
</dbReference>
<evidence type="ECO:0000256" key="1">
    <source>
        <dbReference type="ARBA" id="ARBA00001970"/>
    </source>
</evidence>
<keyword evidence="5 8" id="KW-0479">Metal-binding</keyword>
<dbReference type="STRING" id="525918.SAMN05660964_02553"/>
<dbReference type="PRINTS" id="PR00601">
    <property type="entry name" value="BACFERRITIN"/>
</dbReference>
<feature type="domain" description="Ferritin-like diiron" evidence="10">
    <location>
        <begin position="1"/>
        <end position="145"/>
    </location>
</feature>
<dbReference type="InterPro" id="IPR009078">
    <property type="entry name" value="Ferritin-like_SF"/>
</dbReference>
<dbReference type="InterPro" id="IPR002024">
    <property type="entry name" value="Bacterioferritin"/>
</dbReference>
<dbReference type="GO" id="GO:0005829">
    <property type="term" value="C:cytosol"/>
    <property type="evidence" value="ECO:0007669"/>
    <property type="project" value="TreeGrafter"/>
</dbReference>
<dbReference type="InterPro" id="IPR009040">
    <property type="entry name" value="Ferritin-like_diiron"/>
</dbReference>
<dbReference type="EC" id="1.16.3.1" evidence="8"/>
<dbReference type="GO" id="GO:0020037">
    <property type="term" value="F:heme binding"/>
    <property type="evidence" value="ECO:0007669"/>
    <property type="project" value="TreeGrafter"/>
</dbReference>
<dbReference type="InterPro" id="IPR012347">
    <property type="entry name" value="Ferritin-like"/>
</dbReference>
<evidence type="ECO:0000256" key="2">
    <source>
        <dbReference type="ARBA" id="ARBA00008093"/>
    </source>
</evidence>
<gene>
    <name evidence="11" type="ORF">SAMN05660964_02553</name>
</gene>
<keyword evidence="6 8" id="KW-0408">Iron</keyword>
<feature type="binding site" evidence="9">
    <location>
        <position position="127"/>
    </location>
    <ligand>
        <name>Fe cation</name>
        <dbReference type="ChEBI" id="CHEBI:24875"/>
        <label>2</label>
    </ligand>
</feature>
<protein>
    <recommendedName>
        <fullName evidence="8">Bacterioferritin</fullName>
        <ecNumber evidence="8">1.16.3.1</ecNumber>
    </recommendedName>
</protein>
<evidence type="ECO:0000256" key="3">
    <source>
        <dbReference type="ARBA" id="ARBA00022434"/>
    </source>
</evidence>
<evidence type="ECO:0000256" key="5">
    <source>
        <dbReference type="ARBA" id="ARBA00022723"/>
    </source>
</evidence>
<dbReference type="GO" id="GO:0006826">
    <property type="term" value="P:iron ion transport"/>
    <property type="evidence" value="ECO:0007669"/>
    <property type="project" value="InterPro"/>
</dbReference>
<evidence type="ECO:0000256" key="4">
    <source>
        <dbReference type="ARBA" id="ARBA00022617"/>
    </source>
</evidence>
<evidence type="ECO:0000313" key="11">
    <source>
        <dbReference type="EMBL" id="SEA83134.1"/>
    </source>
</evidence>
<evidence type="ECO:0000256" key="6">
    <source>
        <dbReference type="ARBA" id="ARBA00023004"/>
    </source>
</evidence>
<comment type="function">
    <text evidence="8">Iron-storage protein, whose ferroxidase center binds Fe(2+), oxidizes it using dioxygen to Fe(3+), and participates in the subsequent Fe(3+) oxide mineral core formation within the central cavity of the BFR protein shell.</text>
</comment>
<keyword evidence="12" id="KW-1185">Reference proteome</keyword>
<feature type="binding site" description="axial binding residue" evidence="9">
    <location>
        <position position="52"/>
    </location>
    <ligand>
        <name>heme b</name>
        <dbReference type="ChEBI" id="CHEBI:60344"/>
        <note>ligand shared between dimeric partners</note>
    </ligand>
    <ligandPart>
        <name>Fe</name>
        <dbReference type="ChEBI" id="CHEBI:18248"/>
    </ligandPart>
</feature>
<comment type="catalytic activity">
    <reaction evidence="8">
        <text>4 Fe(2+) + O2 + 4 H(+) = 4 Fe(3+) + 2 H2O</text>
        <dbReference type="Rhea" id="RHEA:11148"/>
        <dbReference type="ChEBI" id="CHEBI:15377"/>
        <dbReference type="ChEBI" id="CHEBI:15378"/>
        <dbReference type="ChEBI" id="CHEBI:15379"/>
        <dbReference type="ChEBI" id="CHEBI:29033"/>
        <dbReference type="ChEBI" id="CHEBI:29034"/>
        <dbReference type="EC" id="1.16.3.1"/>
    </reaction>
</comment>